<dbReference type="InterPro" id="IPR019933">
    <property type="entry name" value="DivIVA_domain"/>
</dbReference>
<reference evidence="7 8" key="1">
    <citation type="journal article" date="2015" name="Genome Announc.">
        <title>Expanding the biotechnology potential of lactobacilli through comparative genomics of 213 strains and associated genera.</title>
        <authorList>
            <person name="Sun Z."/>
            <person name="Harris H.M."/>
            <person name="McCann A."/>
            <person name="Guo C."/>
            <person name="Argimon S."/>
            <person name="Zhang W."/>
            <person name="Yang X."/>
            <person name="Jeffery I.B."/>
            <person name="Cooney J.C."/>
            <person name="Kagawa T.F."/>
            <person name="Liu W."/>
            <person name="Song Y."/>
            <person name="Salvetti E."/>
            <person name="Wrobel A."/>
            <person name="Rasinkangas P."/>
            <person name="Parkhill J."/>
            <person name="Rea M.C."/>
            <person name="O'Sullivan O."/>
            <person name="Ritari J."/>
            <person name="Douillard F.P."/>
            <person name="Paul Ross R."/>
            <person name="Yang R."/>
            <person name="Briner A.E."/>
            <person name="Felis G.E."/>
            <person name="de Vos W.M."/>
            <person name="Barrangou R."/>
            <person name="Klaenhammer T.R."/>
            <person name="Caufield P.W."/>
            <person name="Cui Y."/>
            <person name="Zhang H."/>
            <person name="O'Toole P.W."/>
        </authorList>
    </citation>
    <scope>NUCLEOTIDE SEQUENCE [LARGE SCALE GENOMIC DNA]</scope>
    <source>
        <strain evidence="7 8">DSM 20335</strain>
    </source>
</reference>
<feature type="region of interest" description="Disordered" evidence="6">
    <location>
        <begin position="118"/>
        <end position="166"/>
    </location>
</feature>
<comment type="subcellular location">
    <subcellularLocation>
        <location evidence="1">Cytoplasm</location>
    </subcellularLocation>
</comment>
<evidence type="ECO:0000256" key="2">
    <source>
        <dbReference type="ARBA" id="ARBA00022490"/>
    </source>
</evidence>
<comment type="caution">
    <text evidence="7">The sequence shown here is derived from an EMBL/GenBank/DDBJ whole genome shotgun (WGS) entry which is preliminary data.</text>
</comment>
<feature type="region of interest" description="Disordered" evidence="6">
    <location>
        <begin position="70"/>
        <end position="96"/>
    </location>
</feature>
<dbReference type="InterPro" id="IPR007793">
    <property type="entry name" value="DivIVA_fam"/>
</dbReference>
<evidence type="ECO:0000313" key="8">
    <source>
        <dbReference type="Proteomes" id="UP000051813"/>
    </source>
</evidence>
<proteinExistence type="predicted"/>
<dbReference type="GO" id="GO:0005737">
    <property type="term" value="C:cytoplasm"/>
    <property type="evidence" value="ECO:0007669"/>
    <property type="project" value="UniProtKB-SubCell"/>
</dbReference>
<evidence type="ECO:0000256" key="4">
    <source>
        <dbReference type="ARBA" id="ARBA00023054"/>
    </source>
</evidence>
<name>A0A0R2BJ49_9LACO</name>
<dbReference type="GO" id="GO:0051301">
    <property type="term" value="P:cell division"/>
    <property type="evidence" value="ECO:0007669"/>
    <property type="project" value="UniProtKB-KW"/>
</dbReference>
<sequence length="166" mass="18887">MEKSEDTRDFKVNFTPEDIVNKDFKQKYRGYDSAEVDPFLDQVIQDYEAFNARIKALEADNKRLVKKVDELSQQETPTAAPVAATPAPATNAAQNTTNYDILRRLSNLERHVFGEKEAARIAPKPTAPSSRYTSEDKTSSNLKSAYEDDDQTENKKSTESTWLNRF</sequence>
<evidence type="ECO:0008006" key="9">
    <source>
        <dbReference type="Google" id="ProtNLM"/>
    </source>
</evidence>
<dbReference type="AlphaFoldDB" id="A0A0R2BJ49"/>
<dbReference type="NCBIfam" id="TIGR03544">
    <property type="entry name" value="DivI1A_domain"/>
    <property type="match status" value="1"/>
</dbReference>
<keyword evidence="8" id="KW-1185">Reference proteome</keyword>
<dbReference type="PANTHER" id="PTHR35794">
    <property type="entry name" value="CELL DIVISION PROTEIN DIVIVA"/>
    <property type="match status" value="1"/>
</dbReference>
<feature type="compositionally biased region" description="Low complexity" evidence="6">
    <location>
        <begin position="76"/>
        <end position="96"/>
    </location>
</feature>
<keyword evidence="5" id="KW-0131">Cell cycle</keyword>
<organism evidence="7 8">
    <name type="scientific">Lapidilactobacillus dextrinicus DSM 20335</name>
    <dbReference type="NCBI Taxonomy" id="1423738"/>
    <lineage>
        <taxon>Bacteria</taxon>
        <taxon>Bacillati</taxon>
        <taxon>Bacillota</taxon>
        <taxon>Bacilli</taxon>
        <taxon>Lactobacillales</taxon>
        <taxon>Lactobacillaceae</taxon>
        <taxon>Lapidilactobacillus</taxon>
    </lineage>
</organism>
<accession>A0A0R2BJ49</accession>
<evidence type="ECO:0000256" key="1">
    <source>
        <dbReference type="ARBA" id="ARBA00004496"/>
    </source>
</evidence>
<keyword evidence="4" id="KW-0175">Coiled coil</keyword>
<dbReference type="Gene3D" id="6.10.250.660">
    <property type="match status" value="1"/>
</dbReference>
<protein>
    <recommendedName>
        <fullName evidence="9">Cell cycle protein GpsB</fullName>
    </recommendedName>
</protein>
<dbReference type="OrthoDB" id="389699at2"/>
<dbReference type="Pfam" id="PF05103">
    <property type="entry name" value="DivIVA"/>
    <property type="match status" value="1"/>
</dbReference>
<keyword evidence="3" id="KW-0132">Cell division</keyword>
<dbReference type="EMBL" id="AYYK01000004">
    <property type="protein sequence ID" value="KRM79258.1"/>
    <property type="molecule type" value="Genomic_DNA"/>
</dbReference>
<dbReference type="Proteomes" id="UP000051813">
    <property type="component" value="Unassembled WGS sequence"/>
</dbReference>
<evidence type="ECO:0000256" key="6">
    <source>
        <dbReference type="SAM" id="MobiDB-lite"/>
    </source>
</evidence>
<evidence type="ECO:0000256" key="5">
    <source>
        <dbReference type="ARBA" id="ARBA00023306"/>
    </source>
</evidence>
<gene>
    <name evidence="7" type="ORF">FC84_GL001432</name>
</gene>
<dbReference type="PANTHER" id="PTHR35794:SF1">
    <property type="entry name" value="CELL CYCLE PROTEIN GPSB"/>
    <property type="match status" value="1"/>
</dbReference>
<dbReference type="NCBIfam" id="NF010725">
    <property type="entry name" value="PRK14127.1"/>
    <property type="match status" value="1"/>
</dbReference>
<dbReference type="STRING" id="1423738.FC84_GL001432"/>
<keyword evidence="2" id="KW-0963">Cytoplasm</keyword>
<evidence type="ECO:0000313" key="7">
    <source>
        <dbReference type="EMBL" id="KRM79258.1"/>
    </source>
</evidence>
<dbReference type="PATRIC" id="fig|1423738.3.peg.1447"/>
<evidence type="ECO:0000256" key="3">
    <source>
        <dbReference type="ARBA" id="ARBA00022618"/>
    </source>
</evidence>